<dbReference type="SUPFAM" id="SSF53474">
    <property type="entry name" value="alpha/beta-Hydrolases"/>
    <property type="match status" value="1"/>
</dbReference>
<dbReference type="Pfam" id="PF12146">
    <property type="entry name" value="Hydrolase_4"/>
    <property type="match status" value="1"/>
</dbReference>
<dbReference type="InterPro" id="IPR051411">
    <property type="entry name" value="Polyketide_trans_af380"/>
</dbReference>
<accession>A0A6H9XAY2</accession>
<dbReference type="GeneID" id="84572833"/>
<feature type="domain" description="Serine aminopeptidase S33" evidence="1">
    <location>
        <begin position="34"/>
        <end position="144"/>
    </location>
</feature>
<evidence type="ECO:0000259" key="1">
    <source>
        <dbReference type="Pfam" id="PF12146"/>
    </source>
</evidence>
<dbReference type="PANTHER" id="PTHR47751">
    <property type="entry name" value="SUPERFAMILY HYDROLASE, PUTATIVE (AFU_ORTHOLOGUE AFUA_2G16580)-RELATED"/>
    <property type="match status" value="1"/>
</dbReference>
<dbReference type="InterPro" id="IPR022742">
    <property type="entry name" value="Hydrolase_4"/>
</dbReference>
<sequence length="295" mass="32197">MIFTTTRVRFPSGSDVLVGDLHQPQGQDTESATTIVIVTGSWTTVKEQQADFYARRLAAAGLTTLVFDFRGFGQSEGNPRCWENPARKVEDIHAAVSFAASQGYTRIGALGICASAGYQAVNAADDQRVCSLALVAPWLHNRELVAPYYGGEAGVSDRIDMSRAAAARYAETGEVSYIPAISTTDESAAMFGPFDYYLDPQRGDIPEWDKQIAVMSWEPWLTFNPIDSASKVTVPVHMVHSRDGAVPDGAQLFFDALPGPKHIDWLPGTQLDFYDQPAQVDPAVAAVVEHFRHTL</sequence>
<dbReference type="Gene3D" id="1.10.10.800">
    <property type="match status" value="1"/>
</dbReference>
<gene>
    <name evidence="2" type="ORF">NCTC10254_00756</name>
</gene>
<dbReference type="PANTHER" id="PTHR47751:SF1">
    <property type="entry name" value="SUPERFAMILY HYDROLASE, PUTATIVE (AFU_ORTHOLOGUE AFUA_2G16580)-RELATED"/>
    <property type="match status" value="1"/>
</dbReference>
<protein>
    <submittedName>
        <fullName evidence="2">Uncharacterized conserved protein</fullName>
    </submittedName>
</protein>
<dbReference type="RefSeq" id="WP_005524430.1">
    <property type="nucleotide sequence ID" value="NZ_CP050134.2"/>
</dbReference>
<dbReference type="EMBL" id="UARK01000001">
    <property type="protein sequence ID" value="SPW24378.1"/>
    <property type="molecule type" value="Genomic_DNA"/>
</dbReference>
<dbReference type="Proteomes" id="UP000249886">
    <property type="component" value="Unassembled WGS sequence"/>
</dbReference>
<organism evidence="2 3">
    <name type="scientific">Corynebacterium matruchotii</name>
    <dbReference type="NCBI Taxonomy" id="43768"/>
    <lineage>
        <taxon>Bacteria</taxon>
        <taxon>Bacillati</taxon>
        <taxon>Actinomycetota</taxon>
        <taxon>Actinomycetes</taxon>
        <taxon>Mycobacteriales</taxon>
        <taxon>Corynebacteriaceae</taxon>
        <taxon>Corynebacterium</taxon>
    </lineage>
</organism>
<name>A0A6H9XAY2_9CORY</name>
<dbReference type="Gene3D" id="3.40.50.1820">
    <property type="entry name" value="alpha/beta hydrolase"/>
    <property type="match status" value="1"/>
</dbReference>
<evidence type="ECO:0000313" key="3">
    <source>
        <dbReference type="Proteomes" id="UP000249886"/>
    </source>
</evidence>
<reference evidence="2 3" key="1">
    <citation type="submission" date="2018-06" db="EMBL/GenBank/DDBJ databases">
        <authorList>
            <consortium name="Pathogen Informatics"/>
            <person name="Doyle S."/>
        </authorList>
    </citation>
    <scope>NUCLEOTIDE SEQUENCE [LARGE SCALE GENOMIC DNA]</scope>
    <source>
        <strain evidence="2 3">NCTC10254</strain>
    </source>
</reference>
<comment type="caution">
    <text evidence="2">The sequence shown here is derived from an EMBL/GenBank/DDBJ whole genome shotgun (WGS) entry which is preliminary data.</text>
</comment>
<evidence type="ECO:0000313" key="2">
    <source>
        <dbReference type="EMBL" id="SPW24378.1"/>
    </source>
</evidence>
<proteinExistence type="predicted"/>
<dbReference type="InterPro" id="IPR029058">
    <property type="entry name" value="AB_hydrolase_fold"/>
</dbReference>
<dbReference type="AlphaFoldDB" id="A0A6H9XAY2"/>